<keyword evidence="6 19" id="KW-0812">Transmembrane</keyword>
<dbReference type="CDD" id="cd14265">
    <property type="entry name" value="UDPK_IM_like"/>
    <property type="match status" value="1"/>
</dbReference>
<reference evidence="21" key="1">
    <citation type="journal article" date="2014" name="Sci. Data">
        <title>Genomes of diverse isolates of the marine cyanobacterium Prochlorococcus.</title>
        <authorList>
            <person name="Biller S."/>
            <person name="Berube P."/>
            <person name="Thompson J."/>
            <person name="Kelly L."/>
            <person name="Roggensack S."/>
            <person name="Awad L."/>
            <person name="Roache-Johnson K."/>
            <person name="Ding H."/>
            <person name="Giovannoni S.J."/>
            <person name="Moore L.R."/>
            <person name="Chisholm S.W."/>
        </authorList>
    </citation>
    <scope>NUCLEOTIDE SEQUENCE [LARGE SCALE GENOMIC DNA]</scope>
    <source>
        <strain evidence="21">PAC1</strain>
    </source>
</reference>
<feature type="binding site" evidence="17">
    <location>
        <position position="41"/>
    </location>
    <ligand>
        <name>ATP</name>
        <dbReference type="ChEBI" id="CHEBI:30616"/>
    </ligand>
</feature>
<evidence type="ECO:0000256" key="10">
    <source>
        <dbReference type="ARBA" id="ARBA00022989"/>
    </source>
</evidence>
<evidence type="ECO:0000256" key="3">
    <source>
        <dbReference type="ARBA" id="ARBA00022475"/>
    </source>
</evidence>
<keyword evidence="13" id="KW-0594">Phospholipid biosynthesis</keyword>
<keyword evidence="9 17" id="KW-0067">ATP-binding</keyword>
<feature type="transmembrane region" description="Helical" evidence="19">
    <location>
        <begin position="81"/>
        <end position="104"/>
    </location>
</feature>
<dbReference type="InterPro" id="IPR033717">
    <property type="entry name" value="UDPK"/>
</dbReference>
<dbReference type="GO" id="GO:0046872">
    <property type="term" value="F:metal ion binding"/>
    <property type="evidence" value="ECO:0007669"/>
    <property type="project" value="UniProtKB-KW"/>
</dbReference>
<evidence type="ECO:0000313" key="21">
    <source>
        <dbReference type="Proteomes" id="UP000030392"/>
    </source>
</evidence>
<keyword evidence="14" id="KW-1208">Phospholipid metabolism</keyword>
<accession>A0A0A2C5T0</accession>
<dbReference type="GO" id="GO:0004143">
    <property type="term" value="F:ATP-dependent diacylglycerol kinase activity"/>
    <property type="evidence" value="ECO:0007669"/>
    <property type="project" value="UniProtKB-EC"/>
</dbReference>
<keyword evidence="3" id="KW-1003">Cell membrane</keyword>
<evidence type="ECO:0000256" key="14">
    <source>
        <dbReference type="ARBA" id="ARBA00023264"/>
    </source>
</evidence>
<evidence type="ECO:0000256" key="15">
    <source>
        <dbReference type="PIRSR" id="PIRSR600829-1"/>
    </source>
</evidence>
<dbReference type="InterPro" id="IPR036945">
    <property type="entry name" value="DAGK_sf"/>
</dbReference>
<keyword evidence="7 17" id="KW-0547">Nucleotide-binding</keyword>
<evidence type="ECO:0000256" key="5">
    <source>
        <dbReference type="ARBA" id="ARBA00022679"/>
    </source>
</evidence>
<evidence type="ECO:0000256" key="18">
    <source>
        <dbReference type="PIRSR" id="PIRSR600829-4"/>
    </source>
</evidence>
<organism evidence="20 21">
    <name type="scientific">Prochlorococcus marinus str. PAC1</name>
    <dbReference type="NCBI Taxonomy" id="59924"/>
    <lineage>
        <taxon>Bacteria</taxon>
        <taxon>Bacillati</taxon>
        <taxon>Cyanobacteriota</taxon>
        <taxon>Cyanophyceae</taxon>
        <taxon>Synechococcales</taxon>
        <taxon>Prochlorococcaceae</taxon>
        <taxon>Prochlorococcus</taxon>
    </lineage>
</organism>
<feature type="binding site" evidence="17">
    <location>
        <begin position="120"/>
        <end position="121"/>
    </location>
    <ligand>
        <name>ATP</name>
        <dbReference type="ChEBI" id="CHEBI:30616"/>
    </ligand>
</feature>
<feature type="transmembrane region" description="Helical" evidence="19">
    <location>
        <begin position="56"/>
        <end position="75"/>
    </location>
</feature>
<keyword evidence="11" id="KW-0443">Lipid metabolism</keyword>
<feature type="transmembrane region" description="Helical" evidence="19">
    <location>
        <begin position="125"/>
        <end position="147"/>
    </location>
</feature>
<evidence type="ECO:0000256" key="13">
    <source>
        <dbReference type="ARBA" id="ARBA00023209"/>
    </source>
</evidence>
<evidence type="ECO:0000256" key="7">
    <source>
        <dbReference type="ARBA" id="ARBA00022741"/>
    </source>
</evidence>
<evidence type="ECO:0000256" key="2">
    <source>
        <dbReference type="ARBA" id="ARBA00005967"/>
    </source>
</evidence>
<feature type="active site" description="Proton acceptor" evidence="15">
    <location>
        <position position="94"/>
    </location>
</feature>
<evidence type="ECO:0000256" key="8">
    <source>
        <dbReference type="ARBA" id="ARBA00022777"/>
    </source>
</evidence>
<keyword evidence="18" id="KW-0460">Magnesium</keyword>
<dbReference type="PROSITE" id="PS01069">
    <property type="entry name" value="DAGK_PROKAR"/>
    <property type="match status" value="1"/>
</dbReference>
<evidence type="ECO:0000313" key="20">
    <source>
        <dbReference type="EMBL" id="KGG21663.1"/>
    </source>
</evidence>
<dbReference type="PANTHER" id="PTHR34299">
    <property type="entry name" value="DIACYLGLYCEROL KINASE"/>
    <property type="match status" value="1"/>
</dbReference>
<comment type="caution">
    <text evidence="20">The sequence shown here is derived from an EMBL/GenBank/DDBJ whole genome shotgun (WGS) entry which is preliminary data.</text>
</comment>
<feature type="binding site" evidence="16">
    <location>
        <position position="22"/>
    </location>
    <ligand>
        <name>substrate</name>
    </ligand>
</feature>
<evidence type="ECO:0000256" key="6">
    <source>
        <dbReference type="ARBA" id="ARBA00022692"/>
    </source>
</evidence>
<feature type="binding site" evidence="17">
    <location>
        <position position="101"/>
    </location>
    <ligand>
        <name>ATP</name>
        <dbReference type="ChEBI" id="CHEBI:30616"/>
    </ligand>
</feature>
<dbReference type="InterPro" id="IPR000829">
    <property type="entry name" value="DAGK"/>
</dbReference>
<evidence type="ECO:0000256" key="17">
    <source>
        <dbReference type="PIRSR" id="PIRSR600829-3"/>
    </source>
</evidence>
<sequence>MVPEISNDSKREVREMTKTLQRANKRSSWKIAKDLPTSFLYAAKGLKYAFSTQRNFRIHVGFALGAFGLSFFLGLNKSDLAIMALTATSVLVVELLNTAIESVVDLAIGKRFHPLAQIAKDCSAGAVLVASISSVLIAVLLLFPPLLKQLGV</sequence>
<comment type="subcellular location">
    <subcellularLocation>
        <location evidence="1">Cell membrane</location>
        <topology evidence="1">Multi-pass membrane protein</topology>
    </subcellularLocation>
</comment>
<keyword evidence="5 20" id="KW-0808">Transferase</keyword>
<proteinExistence type="inferred from homology"/>
<keyword evidence="10 19" id="KW-1133">Transmembrane helix</keyword>
<evidence type="ECO:0000256" key="1">
    <source>
        <dbReference type="ARBA" id="ARBA00004651"/>
    </source>
</evidence>
<keyword evidence="12 19" id="KW-0472">Membrane</keyword>
<name>A0A0A2C5T0_PROMR</name>
<evidence type="ECO:0000256" key="11">
    <source>
        <dbReference type="ARBA" id="ARBA00023098"/>
    </source>
</evidence>
<dbReference type="EMBL" id="JNAX01000005">
    <property type="protein sequence ID" value="KGG21663.1"/>
    <property type="molecule type" value="Genomic_DNA"/>
</dbReference>
<evidence type="ECO:0000256" key="12">
    <source>
        <dbReference type="ARBA" id="ARBA00023136"/>
    </source>
</evidence>
<evidence type="ECO:0000256" key="9">
    <source>
        <dbReference type="ARBA" id="ARBA00022840"/>
    </source>
</evidence>
<dbReference type="EC" id="2.7.1.107" evidence="20"/>
<comment type="similarity">
    <text evidence="2">Belongs to the bacterial diacylglycerol kinase family.</text>
</comment>
<feature type="binding site" evidence="16">
    <location>
        <position position="94"/>
    </location>
    <ligand>
        <name>substrate</name>
    </ligand>
</feature>
<keyword evidence="4" id="KW-0444">Lipid biosynthesis</keyword>
<feature type="binding site" evidence="17">
    <location>
        <position position="22"/>
    </location>
    <ligand>
        <name>ATP</name>
        <dbReference type="ChEBI" id="CHEBI:30616"/>
    </ligand>
</feature>
<protein>
    <submittedName>
        <fullName evidence="20">Diacylglycerol kinase</fullName>
        <ecNumber evidence="20">2.7.1.107</ecNumber>
    </submittedName>
</protein>
<comment type="cofactor">
    <cofactor evidence="18">
        <name>Mg(2+)</name>
        <dbReference type="ChEBI" id="CHEBI:18420"/>
    </cofactor>
    <text evidence="18">Mn(2+), Zn(2+), Cd(2+) and Co(2+) support activity to lesser extents.</text>
</comment>
<dbReference type="Proteomes" id="UP000030392">
    <property type="component" value="Unassembled WGS sequence"/>
</dbReference>
<evidence type="ECO:0000256" key="4">
    <source>
        <dbReference type="ARBA" id="ARBA00022516"/>
    </source>
</evidence>
<dbReference type="GO" id="GO:0008654">
    <property type="term" value="P:phospholipid biosynthetic process"/>
    <property type="evidence" value="ECO:0007669"/>
    <property type="project" value="UniProtKB-KW"/>
</dbReference>
<dbReference type="GO" id="GO:0005886">
    <property type="term" value="C:plasma membrane"/>
    <property type="evidence" value="ECO:0007669"/>
    <property type="project" value="UniProtKB-SubCell"/>
</dbReference>
<evidence type="ECO:0000256" key="19">
    <source>
        <dbReference type="SAM" id="Phobius"/>
    </source>
</evidence>
<gene>
    <name evidence="20" type="ORF">EV03_0402</name>
</gene>
<dbReference type="Pfam" id="PF01219">
    <property type="entry name" value="DAGK_prokar"/>
    <property type="match status" value="1"/>
</dbReference>
<dbReference type="GO" id="GO:0005524">
    <property type="term" value="F:ATP binding"/>
    <property type="evidence" value="ECO:0007669"/>
    <property type="project" value="UniProtKB-KW"/>
</dbReference>
<dbReference type="AlphaFoldDB" id="A0A0A2C5T0"/>
<keyword evidence="18" id="KW-0479">Metal-binding</keyword>
<keyword evidence="8 20" id="KW-0418">Kinase</keyword>
<evidence type="ECO:0000256" key="16">
    <source>
        <dbReference type="PIRSR" id="PIRSR600829-2"/>
    </source>
</evidence>
<dbReference type="PANTHER" id="PTHR34299:SF1">
    <property type="entry name" value="DIACYLGLYCEROL KINASE"/>
    <property type="match status" value="1"/>
</dbReference>
<dbReference type="Gene3D" id="1.10.287.3610">
    <property type="match status" value="1"/>
</dbReference>
<feature type="binding site" evidence="18">
    <location>
        <position position="101"/>
    </location>
    <ligand>
        <name>a divalent metal cation</name>
        <dbReference type="ChEBI" id="CHEBI:60240"/>
    </ligand>
</feature>
<dbReference type="RefSeq" id="WP_036904655.1">
    <property type="nucleotide sequence ID" value="NZ_CP138967.1"/>
</dbReference>